<dbReference type="Proteomes" id="UP001428341">
    <property type="component" value="Unassembled WGS sequence"/>
</dbReference>
<gene>
    <name evidence="7" type="ORF">WN944_016281</name>
</gene>
<keyword evidence="2" id="KW-0449">Lipoprotein</keyword>
<dbReference type="GO" id="GO:0016192">
    <property type="term" value="P:vesicle-mediated transport"/>
    <property type="evidence" value="ECO:0007669"/>
    <property type="project" value="UniProtKB-KW"/>
</dbReference>
<evidence type="ECO:0008006" key="9">
    <source>
        <dbReference type="Google" id="ProtNLM"/>
    </source>
</evidence>
<keyword evidence="5" id="KW-0813">Transport</keyword>
<evidence type="ECO:0000256" key="5">
    <source>
        <dbReference type="ARBA" id="ARBA00022927"/>
    </source>
</evidence>
<sequence length="100" mass="10730">MYVSSPSADFFAAGCLAMMVVHFVMIVKPSVAATLVKKGAMTPMEVCEGLGLFDLKNRKWHIQGTCALKGDGLYEGLDWLASTLKEMRAAGYSSVGTSSF</sequence>
<keyword evidence="3" id="KW-0547">Nucleotide-binding</keyword>
<dbReference type="InterPro" id="IPR024156">
    <property type="entry name" value="Small_GTPase_ARF"/>
</dbReference>
<organism evidence="7 8">
    <name type="scientific">Citrus x changshan-huyou</name>
    <dbReference type="NCBI Taxonomy" id="2935761"/>
    <lineage>
        <taxon>Eukaryota</taxon>
        <taxon>Viridiplantae</taxon>
        <taxon>Streptophyta</taxon>
        <taxon>Embryophyta</taxon>
        <taxon>Tracheophyta</taxon>
        <taxon>Spermatophyta</taxon>
        <taxon>Magnoliopsida</taxon>
        <taxon>eudicotyledons</taxon>
        <taxon>Gunneridae</taxon>
        <taxon>Pentapetalae</taxon>
        <taxon>rosids</taxon>
        <taxon>malvids</taxon>
        <taxon>Sapindales</taxon>
        <taxon>Rutaceae</taxon>
        <taxon>Aurantioideae</taxon>
        <taxon>Citrus</taxon>
    </lineage>
</organism>
<evidence type="ECO:0000313" key="7">
    <source>
        <dbReference type="EMBL" id="KAK9201080.1"/>
    </source>
</evidence>
<accession>A0AAP0QNF7</accession>
<dbReference type="InterPro" id="IPR027417">
    <property type="entry name" value="P-loop_NTPase"/>
</dbReference>
<dbReference type="GO" id="GO:0003924">
    <property type="term" value="F:GTPase activity"/>
    <property type="evidence" value="ECO:0007669"/>
    <property type="project" value="InterPro"/>
</dbReference>
<proteinExistence type="inferred from homology"/>
<evidence type="ECO:0000256" key="3">
    <source>
        <dbReference type="ARBA" id="ARBA00022741"/>
    </source>
</evidence>
<dbReference type="AlphaFoldDB" id="A0AAP0QNF7"/>
<comment type="similarity">
    <text evidence="1">Belongs to the small GTPase superfamily. Arf family.</text>
</comment>
<dbReference type="GO" id="GO:0005525">
    <property type="term" value="F:GTP binding"/>
    <property type="evidence" value="ECO:0007669"/>
    <property type="project" value="UniProtKB-KW"/>
</dbReference>
<evidence type="ECO:0000313" key="8">
    <source>
        <dbReference type="Proteomes" id="UP001428341"/>
    </source>
</evidence>
<dbReference type="GO" id="GO:0015031">
    <property type="term" value="P:protein transport"/>
    <property type="evidence" value="ECO:0007669"/>
    <property type="project" value="UniProtKB-KW"/>
</dbReference>
<comment type="caution">
    <text evidence="7">The sequence shown here is derived from an EMBL/GenBank/DDBJ whole genome shotgun (WGS) entry which is preliminary data.</text>
</comment>
<evidence type="ECO:0000256" key="6">
    <source>
        <dbReference type="ARBA" id="ARBA00023134"/>
    </source>
</evidence>
<keyword evidence="5" id="KW-0653">Protein transport</keyword>
<keyword evidence="6" id="KW-0342">GTP-binding</keyword>
<keyword evidence="2" id="KW-0519">Myristate</keyword>
<evidence type="ECO:0000256" key="2">
    <source>
        <dbReference type="ARBA" id="ARBA00022707"/>
    </source>
</evidence>
<reference evidence="7 8" key="1">
    <citation type="submission" date="2024-05" db="EMBL/GenBank/DDBJ databases">
        <title>Haplotype-resolved chromosome-level genome assembly of Huyou (Citrus changshanensis).</title>
        <authorList>
            <person name="Miao C."/>
            <person name="Chen W."/>
            <person name="Wu Y."/>
            <person name="Wang L."/>
            <person name="Zhao S."/>
            <person name="Grierson D."/>
            <person name="Xu C."/>
            <person name="Chen K."/>
        </authorList>
    </citation>
    <scope>NUCLEOTIDE SEQUENCE [LARGE SCALE GENOMIC DNA]</scope>
    <source>
        <strain evidence="7">01-14</strain>
        <tissue evidence="7">Leaf</tissue>
    </source>
</reference>
<dbReference type="Gene3D" id="3.40.50.300">
    <property type="entry name" value="P-loop containing nucleotide triphosphate hydrolases"/>
    <property type="match status" value="1"/>
</dbReference>
<keyword evidence="8" id="KW-1185">Reference proteome</keyword>
<dbReference type="InterPro" id="IPR006689">
    <property type="entry name" value="Small_GTPase_ARF/SAR"/>
</dbReference>
<protein>
    <recommendedName>
        <fullName evidence="9">ADP-ribosylation factor</fullName>
    </recommendedName>
</protein>
<dbReference type="SUPFAM" id="SSF52540">
    <property type="entry name" value="P-loop containing nucleoside triphosphate hydrolases"/>
    <property type="match status" value="1"/>
</dbReference>
<dbReference type="Pfam" id="PF00025">
    <property type="entry name" value="Arf"/>
    <property type="match status" value="1"/>
</dbReference>
<evidence type="ECO:0000256" key="4">
    <source>
        <dbReference type="ARBA" id="ARBA00022892"/>
    </source>
</evidence>
<dbReference type="PANTHER" id="PTHR11711">
    <property type="entry name" value="ADP RIBOSYLATION FACTOR-RELATED"/>
    <property type="match status" value="1"/>
</dbReference>
<evidence type="ECO:0000256" key="1">
    <source>
        <dbReference type="ARBA" id="ARBA00010290"/>
    </source>
</evidence>
<dbReference type="EMBL" id="JBCGBO010000005">
    <property type="protein sequence ID" value="KAK9201080.1"/>
    <property type="molecule type" value="Genomic_DNA"/>
</dbReference>
<name>A0AAP0QNF7_9ROSI</name>
<keyword evidence="4" id="KW-0931">ER-Golgi transport</keyword>